<protein>
    <submittedName>
        <fullName evidence="1">Uncharacterized protein</fullName>
    </submittedName>
</protein>
<dbReference type="STRING" id="886293.Sinac_2089"/>
<organism evidence="1 2">
    <name type="scientific">Singulisphaera acidiphila (strain ATCC BAA-1392 / DSM 18658 / VKM B-2454 / MOB10)</name>
    <dbReference type="NCBI Taxonomy" id="886293"/>
    <lineage>
        <taxon>Bacteria</taxon>
        <taxon>Pseudomonadati</taxon>
        <taxon>Planctomycetota</taxon>
        <taxon>Planctomycetia</taxon>
        <taxon>Isosphaerales</taxon>
        <taxon>Isosphaeraceae</taxon>
        <taxon>Singulisphaera</taxon>
    </lineage>
</organism>
<dbReference type="HOGENOM" id="CLU_3205317_0_0_0"/>
<accession>L0DAM8</accession>
<proteinExistence type="predicted"/>
<evidence type="ECO:0000313" key="2">
    <source>
        <dbReference type="Proteomes" id="UP000010798"/>
    </source>
</evidence>
<dbReference type="EMBL" id="CP003364">
    <property type="protein sequence ID" value="AGA26424.1"/>
    <property type="molecule type" value="Genomic_DNA"/>
</dbReference>
<evidence type="ECO:0000313" key="1">
    <source>
        <dbReference type="EMBL" id="AGA26424.1"/>
    </source>
</evidence>
<keyword evidence="2" id="KW-1185">Reference proteome</keyword>
<name>L0DAM8_SINAD</name>
<sequence length="45" mass="5011">MIAEQITRVGFPNCLENECELSQAGRELRPPCLSRILGIIQAPDQ</sequence>
<dbReference type="Proteomes" id="UP000010798">
    <property type="component" value="Chromosome"/>
</dbReference>
<dbReference type="KEGG" id="saci:Sinac_2089"/>
<dbReference type="AlphaFoldDB" id="L0DAM8"/>
<reference evidence="1 2" key="1">
    <citation type="submission" date="2012-02" db="EMBL/GenBank/DDBJ databases">
        <title>Complete sequence of chromosome of Singulisphaera acidiphila DSM 18658.</title>
        <authorList>
            <consortium name="US DOE Joint Genome Institute (JGI-PGF)"/>
            <person name="Lucas S."/>
            <person name="Copeland A."/>
            <person name="Lapidus A."/>
            <person name="Glavina del Rio T."/>
            <person name="Dalin E."/>
            <person name="Tice H."/>
            <person name="Bruce D."/>
            <person name="Goodwin L."/>
            <person name="Pitluck S."/>
            <person name="Peters L."/>
            <person name="Ovchinnikova G."/>
            <person name="Chertkov O."/>
            <person name="Kyrpides N."/>
            <person name="Mavromatis K."/>
            <person name="Ivanova N."/>
            <person name="Brettin T."/>
            <person name="Detter J.C."/>
            <person name="Han C."/>
            <person name="Larimer F."/>
            <person name="Land M."/>
            <person name="Hauser L."/>
            <person name="Markowitz V."/>
            <person name="Cheng J.-F."/>
            <person name="Hugenholtz P."/>
            <person name="Woyke T."/>
            <person name="Wu D."/>
            <person name="Tindall B."/>
            <person name="Pomrenke H."/>
            <person name="Brambilla E."/>
            <person name="Klenk H.-P."/>
            <person name="Eisen J.A."/>
        </authorList>
    </citation>
    <scope>NUCLEOTIDE SEQUENCE [LARGE SCALE GENOMIC DNA]</scope>
    <source>
        <strain evidence="2">ATCC BAA-1392 / DSM 18658 / VKM B-2454 / MOB10</strain>
    </source>
</reference>
<gene>
    <name evidence="1" type="ordered locus">Sinac_2089</name>
</gene>